<dbReference type="EC" id="5.2.1.8" evidence="2 5"/>
<evidence type="ECO:0000256" key="5">
    <source>
        <dbReference type="PROSITE-ProRule" id="PRU00277"/>
    </source>
</evidence>
<comment type="caution">
    <text evidence="7">The sequence shown here is derived from an EMBL/GenBank/DDBJ whole genome shotgun (WGS) entry which is preliminary data.</text>
</comment>
<dbReference type="Pfam" id="PF00254">
    <property type="entry name" value="FKBP_C"/>
    <property type="match status" value="1"/>
</dbReference>
<dbReference type="PROSITE" id="PS50059">
    <property type="entry name" value="FKBP_PPIASE"/>
    <property type="match status" value="1"/>
</dbReference>
<dbReference type="PANTHER" id="PTHR43811:SF19">
    <property type="entry name" value="39 KDA FK506-BINDING NUCLEAR PROTEIN"/>
    <property type="match status" value="1"/>
</dbReference>
<comment type="catalytic activity">
    <reaction evidence="1 5">
        <text>[protein]-peptidylproline (omega=180) = [protein]-peptidylproline (omega=0)</text>
        <dbReference type="Rhea" id="RHEA:16237"/>
        <dbReference type="Rhea" id="RHEA-COMP:10747"/>
        <dbReference type="Rhea" id="RHEA-COMP:10748"/>
        <dbReference type="ChEBI" id="CHEBI:83833"/>
        <dbReference type="ChEBI" id="CHEBI:83834"/>
        <dbReference type="EC" id="5.2.1.8"/>
    </reaction>
</comment>
<evidence type="ECO:0000313" key="8">
    <source>
        <dbReference type="Proteomes" id="UP001363151"/>
    </source>
</evidence>
<evidence type="ECO:0000256" key="2">
    <source>
        <dbReference type="ARBA" id="ARBA00013194"/>
    </source>
</evidence>
<dbReference type="Proteomes" id="UP001363151">
    <property type="component" value="Unassembled WGS sequence"/>
</dbReference>
<protein>
    <recommendedName>
        <fullName evidence="2 5">peptidylprolyl isomerase</fullName>
        <ecNumber evidence="2 5">5.2.1.8</ecNumber>
    </recommendedName>
</protein>
<evidence type="ECO:0000256" key="4">
    <source>
        <dbReference type="ARBA" id="ARBA00023235"/>
    </source>
</evidence>
<dbReference type="InterPro" id="IPR046357">
    <property type="entry name" value="PPIase_dom_sf"/>
</dbReference>
<evidence type="ECO:0000259" key="6">
    <source>
        <dbReference type="PROSITE" id="PS50059"/>
    </source>
</evidence>
<dbReference type="EMBL" id="JBBJCI010000229">
    <property type="protein sequence ID" value="KAK7238659.1"/>
    <property type="molecule type" value="Genomic_DNA"/>
</dbReference>
<reference evidence="7 8" key="1">
    <citation type="submission" date="2024-03" db="EMBL/GenBank/DDBJ databases">
        <title>Aureococcus anophagefferens CCMP1851 and Kratosvirus quantuckense: Draft genome of a second virus-susceptible host strain in the model system.</title>
        <authorList>
            <person name="Chase E."/>
            <person name="Truchon A.R."/>
            <person name="Schepens W."/>
            <person name="Wilhelm S.W."/>
        </authorList>
    </citation>
    <scope>NUCLEOTIDE SEQUENCE [LARGE SCALE GENOMIC DNA]</scope>
    <source>
        <strain evidence="7 8">CCMP1851</strain>
    </source>
</reference>
<keyword evidence="4 5" id="KW-0413">Isomerase</keyword>
<dbReference type="SUPFAM" id="SSF54534">
    <property type="entry name" value="FKBP-like"/>
    <property type="match status" value="1"/>
</dbReference>
<dbReference type="Gene3D" id="3.10.50.40">
    <property type="match status" value="1"/>
</dbReference>
<name>A0ABR1FU60_AURAN</name>
<sequence length="232" mass="24482">MSIARQRARAGAGAGAAPPSRAAALALPLGVFAAVINPQQTLADPPKVSERVAVPGVLPPGAEATSRGRVLKNGLKYVDGVAGAGAAPEWGQVLKIKYTAYTRDGAGKLTKVDAVPTYLVRHGNGRTIRGLDEGIHTMRVGGTRRVEVPLTMGYTAPGLGPLPEGAGQRRRLDRQLTDLEKSPENTAIVFDVGLLDAWDDDADQGFYKDNSFSGKDLTFIAEKANSIAERLK</sequence>
<keyword evidence="8" id="KW-1185">Reference proteome</keyword>
<evidence type="ECO:0000256" key="3">
    <source>
        <dbReference type="ARBA" id="ARBA00023110"/>
    </source>
</evidence>
<dbReference type="GO" id="GO:0016853">
    <property type="term" value="F:isomerase activity"/>
    <property type="evidence" value="ECO:0007669"/>
    <property type="project" value="UniProtKB-KW"/>
</dbReference>
<keyword evidence="3 5" id="KW-0697">Rotamase</keyword>
<evidence type="ECO:0000256" key="1">
    <source>
        <dbReference type="ARBA" id="ARBA00000971"/>
    </source>
</evidence>
<feature type="domain" description="PPIase FKBP-type" evidence="6">
    <location>
        <begin position="91"/>
        <end position="198"/>
    </location>
</feature>
<proteinExistence type="predicted"/>
<organism evidence="7 8">
    <name type="scientific">Aureococcus anophagefferens</name>
    <name type="common">Harmful bloom alga</name>
    <dbReference type="NCBI Taxonomy" id="44056"/>
    <lineage>
        <taxon>Eukaryota</taxon>
        <taxon>Sar</taxon>
        <taxon>Stramenopiles</taxon>
        <taxon>Ochrophyta</taxon>
        <taxon>Pelagophyceae</taxon>
        <taxon>Pelagomonadales</taxon>
        <taxon>Pelagomonadaceae</taxon>
        <taxon>Aureococcus</taxon>
    </lineage>
</organism>
<gene>
    <name evidence="7" type="ORF">SO694_00020436</name>
</gene>
<accession>A0ABR1FU60</accession>
<dbReference type="InterPro" id="IPR001179">
    <property type="entry name" value="PPIase_FKBP_dom"/>
</dbReference>
<evidence type="ECO:0000313" key="7">
    <source>
        <dbReference type="EMBL" id="KAK7238659.1"/>
    </source>
</evidence>
<dbReference type="PANTHER" id="PTHR43811">
    <property type="entry name" value="FKBP-TYPE PEPTIDYL-PROLYL CIS-TRANS ISOMERASE FKPA"/>
    <property type="match status" value="1"/>
</dbReference>